<dbReference type="RefSeq" id="WP_190302582.1">
    <property type="nucleotide sequence ID" value="NZ_JACOIJ010000026.1"/>
</dbReference>
<dbReference type="InterPro" id="IPR008969">
    <property type="entry name" value="CarboxyPept-like_regulatory"/>
</dbReference>
<dbReference type="SUPFAM" id="SSF49464">
    <property type="entry name" value="Carboxypeptidase regulatory domain-like"/>
    <property type="match status" value="1"/>
</dbReference>
<protein>
    <recommendedName>
        <fullName evidence="3">TonB-dependent receptor</fullName>
    </recommendedName>
</protein>
<reference evidence="1 2" key="1">
    <citation type="submission" date="2020-08" db="EMBL/GenBank/DDBJ databases">
        <title>Sphingobacterium sp. DN04309 isolated from aquaculture water.</title>
        <authorList>
            <person name="Zhang M."/>
        </authorList>
    </citation>
    <scope>NUCLEOTIDE SEQUENCE [LARGE SCALE GENOMIC DNA]</scope>
    <source>
        <strain evidence="1 2">DN04309</strain>
    </source>
</reference>
<gene>
    <name evidence="1" type="ORF">H8B04_12540</name>
</gene>
<comment type="caution">
    <text evidence="1">The sequence shown here is derived from an EMBL/GenBank/DDBJ whole genome shotgun (WGS) entry which is preliminary data.</text>
</comment>
<dbReference type="EMBL" id="JACOIJ010000026">
    <property type="protein sequence ID" value="MBD1430383.1"/>
    <property type="molecule type" value="Genomic_DNA"/>
</dbReference>
<evidence type="ECO:0000313" key="1">
    <source>
        <dbReference type="EMBL" id="MBD1430383.1"/>
    </source>
</evidence>
<proteinExistence type="predicted"/>
<organism evidence="1 2">
    <name type="scientific">Sphingobacterium litopenaei</name>
    <dbReference type="NCBI Taxonomy" id="2763500"/>
    <lineage>
        <taxon>Bacteria</taxon>
        <taxon>Pseudomonadati</taxon>
        <taxon>Bacteroidota</taxon>
        <taxon>Sphingobacteriia</taxon>
        <taxon>Sphingobacteriales</taxon>
        <taxon>Sphingobacteriaceae</taxon>
        <taxon>Sphingobacterium</taxon>
    </lineage>
</organism>
<sequence>MKSYFLSLVLILIFGQLIAQNKGKISGHIIDAENKALAKATISIINPKDSTVLSYSLTDEKGKFEFIKLPILTKLNLFITHINAETYLTEFEIDNNLIKDFGSIQLGGKSIDEVVVTAAPPIRMNKDTLEYNADYFKTRPNANVEELLKELPGLQVNMDGKIYYQGKEVSQVKVNGKDFFASDFRIATRNLDASLVKTVQVYRDRGESKKTVENEENLPITINLKFKKELLRTDFGKAYASGGTRDRYEAGALFNTFRDTLQLSFIGFGNNINRESFDYNELNQHAGLGRSENYGFNDFGGRNYWGIGNNIGLGFNLNYDWGKKTKLNVMYMFKKNNTYTDYNTVSKMLLNEYEETASYASSDSQNENQHDITTLFRHRFDTTMFIEFKPRISFSKNSSINLGSSYTLSAIDSLNRNSSNSLTNRKRFSYGHDLFFEKQINPQHLVTFTNSINYSSKNNDILDESITKLFKENQPNTSIWSNNIEDRLDNNIYFSTSYQNRMIKKLNFDTYFTVRNIIDRPLETFFYNRNNAGQVHGTDLENSYEINTQDYISGIKFYYKPLKDLDINFGTAYQIKHNDFDFISINTQRNIKNTYWLPNINIRYKTVHTSWSKDVRDPYSNIRTQTYNLNPTSTQLPSLNFDPVEIQNVSLRFNKFNQKIQFGFNLNYYYEDKSSAYRSWMVPNTGQHTGQSYQSGATNRYSGSFYFRYNLKGSKNWQYYFSSSPFIYTHQNYNTINDIENLNSMFNASLNQEFSISWRNKIAFAPKYKIDIRNNTNSVKDNPDFRNSTYITHDIGAGLNITGIKRFNIETSYSLQNRASGMNERNNFHIINTSLYYNLKNSSQLKLTGFDILNQNNATYWGTYGNRTHFQNSIVLRQYFLLGYIHKFNIAKSKE</sequence>
<accession>A0ABR7YGE3</accession>
<keyword evidence="2" id="KW-1185">Reference proteome</keyword>
<name>A0ABR7YGE3_9SPHI</name>
<dbReference type="Proteomes" id="UP000651271">
    <property type="component" value="Unassembled WGS sequence"/>
</dbReference>
<evidence type="ECO:0000313" key="2">
    <source>
        <dbReference type="Proteomes" id="UP000651271"/>
    </source>
</evidence>
<dbReference type="SUPFAM" id="SSF56935">
    <property type="entry name" value="Porins"/>
    <property type="match status" value="1"/>
</dbReference>
<evidence type="ECO:0008006" key="3">
    <source>
        <dbReference type="Google" id="ProtNLM"/>
    </source>
</evidence>